<feature type="transmembrane region" description="Helical" evidence="6">
    <location>
        <begin position="26"/>
        <end position="45"/>
    </location>
</feature>
<dbReference type="Pfam" id="PF03626">
    <property type="entry name" value="COX4_pro"/>
    <property type="match status" value="1"/>
</dbReference>
<comment type="caution">
    <text evidence="7">The sequence shown here is derived from an EMBL/GenBank/DDBJ whole genome shotgun (WGS) entry which is preliminary data.</text>
</comment>
<dbReference type="InterPro" id="IPR005171">
    <property type="entry name" value="Cyt_c_oxidase_su4_prok"/>
</dbReference>
<evidence type="ECO:0000256" key="5">
    <source>
        <dbReference type="ARBA" id="ARBA00023136"/>
    </source>
</evidence>
<dbReference type="NCBIfam" id="TIGR02908">
    <property type="entry name" value="CoxD_Bacillus"/>
    <property type="match status" value="1"/>
</dbReference>
<accession>A0A1E5LIL3</accession>
<organism evidence="7 8">
    <name type="scientific">Bacillus solimangrovi</name>
    <dbReference type="NCBI Taxonomy" id="1305675"/>
    <lineage>
        <taxon>Bacteria</taxon>
        <taxon>Bacillati</taxon>
        <taxon>Bacillota</taxon>
        <taxon>Bacilli</taxon>
        <taxon>Bacillales</taxon>
        <taxon>Bacillaceae</taxon>
        <taxon>Bacillus</taxon>
    </lineage>
</organism>
<proteinExistence type="predicted"/>
<dbReference type="Proteomes" id="UP000095209">
    <property type="component" value="Unassembled WGS sequence"/>
</dbReference>
<evidence type="ECO:0000256" key="3">
    <source>
        <dbReference type="ARBA" id="ARBA00022692"/>
    </source>
</evidence>
<dbReference type="OrthoDB" id="2989516at2"/>
<dbReference type="AlphaFoldDB" id="A0A1E5LIL3"/>
<protein>
    <submittedName>
        <fullName evidence="7">Cytochrome c oxidase subunit IVB</fullName>
    </submittedName>
</protein>
<keyword evidence="8" id="KW-1185">Reference proteome</keyword>
<dbReference type="EMBL" id="MJEH01000007">
    <property type="protein sequence ID" value="OEH93917.1"/>
    <property type="molecule type" value="Genomic_DNA"/>
</dbReference>
<feature type="transmembrane region" description="Helical" evidence="6">
    <location>
        <begin position="51"/>
        <end position="72"/>
    </location>
</feature>
<evidence type="ECO:0000313" key="8">
    <source>
        <dbReference type="Proteomes" id="UP000095209"/>
    </source>
</evidence>
<reference evidence="7 8" key="1">
    <citation type="submission" date="2016-08" db="EMBL/GenBank/DDBJ databases">
        <title>Genome of Bacillus solimangrovi GH2-4.</title>
        <authorList>
            <person name="Lim S."/>
            <person name="Kim B.-C."/>
        </authorList>
    </citation>
    <scope>NUCLEOTIDE SEQUENCE [LARGE SCALE GENOMIC DNA]</scope>
    <source>
        <strain evidence="7 8">GH2-4</strain>
    </source>
</reference>
<evidence type="ECO:0000256" key="2">
    <source>
        <dbReference type="ARBA" id="ARBA00022475"/>
    </source>
</evidence>
<evidence type="ECO:0000313" key="7">
    <source>
        <dbReference type="EMBL" id="OEH93917.1"/>
    </source>
</evidence>
<dbReference type="RefSeq" id="WP_069716061.1">
    <property type="nucleotide sequence ID" value="NZ_MJEH01000007.1"/>
</dbReference>
<sequence>MTNQANSSQGLEFRKQRNKDEMKQQVVVFSLMIFFTLIAFAAVAFEAITPIFTAPFILILAVVQVLFQLYYFMHMSHKGHEVPIIFIFGGVFTAIIMVAALCTIVWW</sequence>
<keyword evidence="5 6" id="KW-0472">Membrane</keyword>
<evidence type="ECO:0000256" key="6">
    <source>
        <dbReference type="SAM" id="Phobius"/>
    </source>
</evidence>
<name>A0A1E5LIL3_9BACI</name>
<keyword evidence="3 6" id="KW-0812">Transmembrane</keyword>
<dbReference type="STRING" id="1305675.BFG57_10630"/>
<keyword evidence="4 6" id="KW-1133">Transmembrane helix</keyword>
<feature type="transmembrane region" description="Helical" evidence="6">
    <location>
        <begin position="84"/>
        <end position="106"/>
    </location>
</feature>
<dbReference type="GO" id="GO:0005886">
    <property type="term" value="C:plasma membrane"/>
    <property type="evidence" value="ECO:0007669"/>
    <property type="project" value="UniProtKB-SubCell"/>
</dbReference>
<evidence type="ECO:0000256" key="1">
    <source>
        <dbReference type="ARBA" id="ARBA00004651"/>
    </source>
</evidence>
<evidence type="ECO:0000256" key="4">
    <source>
        <dbReference type="ARBA" id="ARBA00022989"/>
    </source>
</evidence>
<keyword evidence="2" id="KW-1003">Cell membrane</keyword>
<dbReference type="InterPro" id="IPR014257">
    <property type="entry name" value="Cyt_c_oxidase_su4_bacillaceae"/>
</dbReference>
<comment type="subcellular location">
    <subcellularLocation>
        <location evidence="1">Cell membrane</location>
        <topology evidence="1">Multi-pass membrane protein</topology>
    </subcellularLocation>
</comment>
<gene>
    <name evidence="7" type="ORF">BFG57_10630</name>
</gene>